<keyword evidence="3" id="KW-1185">Reference proteome</keyword>
<reference evidence="2 3" key="1">
    <citation type="journal article" date="2023" name="Hortic Res">
        <title>Pangenome of water caltrop reveals structural variations and asymmetric subgenome divergence after allopolyploidization.</title>
        <authorList>
            <person name="Zhang X."/>
            <person name="Chen Y."/>
            <person name="Wang L."/>
            <person name="Yuan Y."/>
            <person name="Fang M."/>
            <person name="Shi L."/>
            <person name="Lu R."/>
            <person name="Comes H.P."/>
            <person name="Ma Y."/>
            <person name="Chen Y."/>
            <person name="Huang G."/>
            <person name="Zhou Y."/>
            <person name="Zheng Z."/>
            <person name="Qiu Y."/>
        </authorList>
    </citation>
    <scope>NUCLEOTIDE SEQUENCE [LARGE SCALE GENOMIC DNA]</scope>
    <source>
        <strain evidence="2">F231</strain>
    </source>
</reference>
<accession>A0AAN7M5Y3</accession>
<dbReference type="EMBL" id="JAXQNO010000004">
    <property type="protein sequence ID" value="KAK4799301.1"/>
    <property type="molecule type" value="Genomic_DNA"/>
</dbReference>
<feature type="compositionally biased region" description="Polar residues" evidence="1">
    <location>
        <begin position="119"/>
        <end position="136"/>
    </location>
</feature>
<dbReference type="Proteomes" id="UP001346149">
    <property type="component" value="Unassembled WGS sequence"/>
</dbReference>
<feature type="compositionally biased region" description="Low complexity" evidence="1">
    <location>
        <begin position="137"/>
        <end position="160"/>
    </location>
</feature>
<gene>
    <name evidence="2" type="ORF">SAY86_024666</name>
</gene>
<protein>
    <submittedName>
        <fullName evidence="2">Uncharacterized protein</fullName>
    </submittedName>
</protein>
<organism evidence="2 3">
    <name type="scientific">Trapa natans</name>
    <name type="common">Water chestnut</name>
    <dbReference type="NCBI Taxonomy" id="22666"/>
    <lineage>
        <taxon>Eukaryota</taxon>
        <taxon>Viridiplantae</taxon>
        <taxon>Streptophyta</taxon>
        <taxon>Embryophyta</taxon>
        <taxon>Tracheophyta</taxon>
        <taxon>Spermatophyta</taxon>
        <taxon>Magnoliopsida</taxon>
        <taxon>eudicotyledons</taxon>
        <taxon>Gunneridae</taxon>
        <taxon>Pentapetalae</taxon>
        <taxon>rosids</taxon>
        <taxon>malvids</taxon>
        <taxon>Myrtales</taxon>
        <taxon>Lythraceae</taxon>
        <taxon>Trapa</taxon>
    </lineage>
</organism>
<name>A0AAN7M5Y3_TRANT</name>
<dbReference type="PANTHER" id="PTHR36757">
    <property type="entry name" value="BNAANNG22500D PROTEIN"/>
    <property type="match status" value="1"/>
</dbReference>
<proteinExistence type="predicted"/>
<dbReference type="PANTHER" id="PTHR36757:SF1">
    <property type="entry name" value="GENOME ASSEMBLY, CHROMOSOME: A04"/>
    <property type="match status" value="1"/>
</dbReference>
<evidence type="ECO:0000313" key="3">
    <source>
        <dbReference type="Proteomes" id="UP001346149"/>
    </source>
</evidence>
<evidence type="ECO:0000313" key="2">
    <source>
        <dbReference type="EMBL" id="KAK4799301.1"/>
    </source>
</evidence>
<dbReference type="AlphaFoldDB" id="A0AAN7M5Y3"/>
<feature type="compositionally biased region" description="Pro residues" evidence="1">
    <location>
        <begin position="52"/>
        <end position="70"/>
    </location>
</feature>
<feature type="region of interest" description="Disordered" evidence="1">
    <location>
        <begin position="52"/>
        <end position="87"/>
    </location>
</feature>
<evidence type="ECO:0000256" key="1">
    <source>
        <dbReference type="SAM" id="MobiDB-lite"/>
    </source>
</evidence>
<comment type="caution">
    <text evidence="2">The sequence shown here is derived from an EMBL/GenBank/DDBJ whole genome shotgun (WGS) entry which is preliminary data.</text>
</comment>
<feature type="region of interest" description="Disordered" evidence="1">
    <location>
        <begin position="119"/>
        <end position="182"/>
    </location>
</feature>
<sequence>MRSDVCPLQPSGFEFNFDGGHHILEFESRQSFADELFADGMILPIFHRPPDNPISPPLNPRNRVPLPPPPKPEKKAKRKPVLAQETGARPVSRSFCGFINGHNKKRLAAFFTLPPLLSRSNSTGSVPTPKPSLQKQASAKKMVKSSSFSASSSTSTSSMSGYDHRHHHRWNQKAPSSRKTSPVLNVPSPYIIAATNLFGLSSLLRNGKDKKKIRR</sequence>
<feature type="compositionally biased region" description="Polar residues" evidence="1">
    <location>
        <begin position="173"/>
        <end position="182"/>
    </location>
</feature>